<dbReference type="AlphaFoldDB" id="A0A1I3YZR4"/>
<dbReference type="PANTHER" id="PTHR43584">
    <property type="entry name" value="NUCLEOTIDYL TRANSFERASE"/>
    <property type="match status" value="1"/>
</dbReference>
<dbReference type="InterPro" id="IPR050065">
    <property type="entry name" value="GlmU-like"/>
</dbReference>
<dbReference type="GO" id="GO:0016779">
    <property type="term" value="F:nucleotidyltransferase activity"/>
    <property type="evidence" value="ECO:0007669"/>
    <property type="project" value="UniProtKB-KW"/>
</dbReference>
<dbReference type="STRING" id="45496.SAMN04488079_10945"/>
<organism evidence="4 5">
    <name type="scientific">Methylophaga sulfidovorans</name>
    <dbReference type="NCBI Taxonomy" id="45496"/>
    <lineage>
        <taxon>Bacteria</taxon>
        <taxon>Pseudomonadati</taxon>
        <taxon>Pseudomonadota</taxon>
        <taxon>Gammaproteobacteria</taxon>
        <taxon>Thiotrichales</taxon>
        <taxon>Piscirickettsiaceae</taxon>
        <taxon>Methylophaga</taxon>
    </lineage>
</organism>
<dbReference type="Pfam" id="PF00483">
    <property type="entry name" value="NTP_transferase"/>
    <property type="match status" value="1"/>
</dbReference>
<feature type="domain" description="Nucleotidyl transferase" evidence="3">
    <location>
        <begin position="2"/>
        <end position="219"/>
    </location>
</feature>
<dbReference type="OrthoDB" id="9788272at2"/>
<dbReference type="CDD" id="cd06422">
    <property type="entry name" value="NTP_transferase_like_1"/>
    <property type="match status" value="1"/>
</dbReference>
<keyword evidence="2" id="KW-0548">Nucleotidyltransferase</keyword>
<reference evidence="5" key="1">
    <citation type="submission" date="2016-10" db="EMBL/GenBank/DDBJ databases">
        <authorList>
            <person name="Varghese N."/>
            <person name="Submissions S."/>
        </authorList>
    </citation>
    <scope>NUCLEOTIDE SEQUENCE [LARGE SCALE GENOMIC DNA]</scope>
    <source>
        <strain evidence="5">DSM 11578</strain>
    </source>
</reference>
<dbReference type="InterPro" id="IPR054790">
    <property type="entry name" value="MurU"/>
</dbReference>
<evidence type="ECO:0000313" key="5">
    <source>
        <dbReference type="Proteomes" id="UP000198924"/>
    </source>
</evidence>
<evidence type="ECO:0000313" key="4">
    <source>
        <dbReference type="EMBL" id="SFK36731.1"/>
    </source>
</evidence>
<proteinExistence type="predicted"/>
<dbReference type="Gene3D" id="3.90.550.10">
    <property type="entry name" value="Spore Coat Polysaccharide Biosynthesis Protein SpsA, Chain A"/>
    <property type="match status" value="1"/>
</dbReference>
<protein>
    <submittedName>
        <fullName evidence="4">Nucleotidyl transferase</fullName>
    </submittedName>
</protein>
<dbReference type="PANTHER" id="PTHR43584:SF8">
    <property type="entry name" value="N-ACETYLMURAMATE ALPHA-1-PHOSPHATE URIDYLYLTRANSFERASE"/>
    <property type="match status" value="1"/>
</dbReference>
<dbReference type="EMBL" id="FOSH01000009">
    <property type="protein sequence ID" value="SFK36731.1"/>
    <property type="molecule type" value="Genomic_DNA"/>
</dbReference>
<name>A0A1I3YZR4_9GAMM</name>
<accession>A0A1I3YZR4</accession>
<dbReference type="Proteomes" id="UP000198924">
    <property type="component" value="Unassembled WGS sequence"/>
</dbReference>
<keyword evidence="5" id="KW-1185">Reference proteome</keyword>
<evidence type="ECO:0000256" key="2">
    <source>
        <dbReference type="ARBA" id="ARBA00022695"/>
    </source>
</evidence>
<evidence type="ECO:0000256" key="1">
    <source>
        <dbReference type="ARBA" id="ARBA00022679"/>
    </source>
</evidence>
<dbReference type="InterPro" id="IPR029044">
    <property type="entry name" value="Nucleotide-diphossugar_trans"/>
</dbReference>
<evidence type="ECO:0000259" key="3">
    <source>
        <dbReference type="Pfam" id="PF00483"/>
    </source>
</evidence>
<keyword evidence="1 4" id="KW-0808">Transferase</keyword>
<sequence length="223" mass="24924">MKAMILAAGRGERLRPLTDHTPKPLVYAGKKRLIEYLIESLVSAGIREIVINYAHLGEQFPAVLGNGDNYGCRIIYSPETSGSLETAGGITQALSLLGDEPFIVVNGDIWTDYDFSALSRRTLEADTDCHLIIVNNPDHNPDGDFAIEADSLVSLEGKNKFTFSGIGLYHPRLFQHMKVERKALRPLFEETIKNKRMTAELYDGRWSDIGTLERLESLEQELS</sequence>
<dbReference type="SUPFAM" id="SSF53448">
    <property type="entry name" value="Nucleotide-diphospho-sugar transferases"/>
    <property type="match status" value="1"/>
</dbReference>
<gene>
    <name evidence="4" type="ORF">SAMN04488079_10945</name>
</gene>
<dbReference type="RefSeq" id="WP_091713712.1">
    <property type="nucleotide sequence ID" value="NZ_FOSH01000009.1"/>
</dbReference>
<dbReference type="InterPro" id="IPR005835">
    <property type="entry name" value="NTP_transferase_dom"/>
</dbReference>
<dbReference type="NCBIfam" id="NF045761">
    <property type="entry name" value="NAMPUrTaseMurU"/>
    <property type="match status" value="1"/>
</dbReference>